<dbReference type="GO" id="GO:0043565">
    <property type="term" value="F:sequence-specific DNA binding"/>
    <property type="evidence" value="ECO:0007669"/>
    <property type="project" value="InterPro"/>
</dbReference>
<keyword evidence="1" id="KW-0805">Transcription regulation</keyword>
<name>A0A378MN03_LISGR</name>
<feature type="domain" description="HTH asnC-type" evidence="4">
    <location>
        <begin position="1"/>
        <end position="82"/>
    </location>
</feature>
<dbReference type="Proteomes" id="UP000254879">
    <property type="component" value="Unassembled WGS sequence"/>
</dbReference>
<dbReference type="PRINTS" id="PR00033">
    <property type="entry name" value="HTHASNC"/>
</dbReference>
<dbReference type="Pfam" id="PF13404">
    <property type="entry name" value="HTH_AsnC-type"/>
    <property type="match status" value="1"/>
</dbReference>
<evidence type="ECO:0000259" key="4">
    <source>
        <dbReference type="PROSITE" id="PS50956"/>
    </source>
</evidence>
<accession>A0A378MN03</accession>
<dbReference type="PANTHER" id="PTHR30154">
    <property type="entry name" value="LEUCINE-RESPONSIVE REGULATORY PROTEIN"/>
    <property type="match status" value="1"/>
</dbReference>
<evidence type="ECO:0000256" key="1">
    <source>
        <dbReference type="ARBA" id="ARBA00023015"/>
    </source>
</evidence>
<dbReference type="InterPro" id="IPR036388">
    <property type="entry name" value="WH-like_DNA-bd_sf"/>
</dbReference>
<dbReference type="Gene3D" id="1.10.10.10">
    <property type="entry name" value="Winged helix-like DNA-binding domain superfamily/Winged helix DNA-binding domain"/>
    <property type="match status" value="1"/>
</dbReference>
<evidence type="ECO:0000313" key="6">
    <source>
        <dbReference type="Proteomes" id="UP000254879"/>
    </source>
</evidence>
<proteinExistence type="predicted"/>
<dbReference type="EMBL" id="UGPG01000001">
    <property type="protein sequence ID" value="STY45105.1"/>
    <property type="molecule type" value="Genomic_DNA"/>
</dbReference>
<dbReference type="SMART" id="SM00344">
    <property type="entry name" value="HTH_ASNC"/>
    <property type="match status" value="1"/>
</dbReference>
<dbReference type="InterPro" id="IPR019888">
    <property type="entry name" value="Tscrpt_reg_AsnC-like"/>
</dbReference>
<dbReference type="RefSeq" id="WP_003757561.1">
    <property type="nucleotide sequence ID" value="NZ_CABKNG010000002.1"/>
</dbReference>
<dbReference type="SUPFAM" id="SSF46785">
    <property type="entry name" value="Winged helix' DNA-binding domain"/>
    <property type="match status" value="1"/>
</dbReference>
<dbReference type="GO" id="GO:0005829">
    <property type="term" value="C:cytosol"/>
    <property type="evidence" value="ECO:0007669"/>
    <property type="project" value="TreeGrafter"/>
</dbReference>
<reference evidence="5 6" key="1">
    <citation type="submission" date="2018-06" db="EMBL/GenBank/DDBJ databases">
        <authorList>
            <consortium name="Pathogen Informatics"/>
            <person name="Doyle S."/>
        </authorList>
    </citation>
    <scope>NUCLEOTIDE SEQUENCE [LARGE SCALE GENOMIC DNA]</scope>
    <source>
        <strain evidence="6">NCTC 10815</strain>
    </source>
</reference>
<keyword evidence="3" id="KW-0804">Transcription</keyword>
<dbReference type="InterPro" id="IPR000485">
    <property type="entry name" value="AsnC-type_HTH_dom"/>
</dbReference>
<gene>
    <name evidence="5" type="primary">lrpC_1</name>
    <name evidence="5" type="ORF">NCTC10815_02480</name>
</gene>
<dbReference type="SUPFAM" id="SSF54909">
    <property type="entry name" value="Dimeric alpha+beta barrel"/>
    <property type="match status" value="1"/>
</dbReference>
<evidence type="ECO:0000256" key="2">
    <source>
        <dbReference type="ARBA" id="ARBA00023125"/>
    </source>
</evidence>
<dbReference type="GO" id="GO:0043200">
    <property type="term" value="P:response to amino acid"/>
    <property type="evidence" value="ECO:0007669"/>
    <property type="project" value="TreeGrafter"/>
</dbReference>
<dbReference type="InterPro" id="IPR011008">
    <property type="entry name" value="Dimeric_a/b-barrel"/>
</dbReference>
<keyword evidence="2" id="KW-0238">DNA-binding</keyword>
<dbReference type="PANTHER" id="PTHR30154:SF55">
    <property type="entry name" value="HTH-TYPE TRANSCRIPTIONAL REGULATOR LRPB"/>
    <property type="match status" value="1"/>
</dbReference>
<dbReference type="PROSITE" id="PS50956">
    <property type="entry name" value="HTH_ASNC_2"/>
    <property type="match status" value="1"/>
</dbReference>
<dbReference type="InterPro" id="IPR019887">
    <property type="entry name" value="Tscrpt_reg_AsnC/Lrp_C"/>
</dbReference>
<dbReference type="InterPro" id="IPR036390">
    <property type="entry name" value="WH_DNA-bd_sf"/>
</dbReference>
<dbReference type="AlphaFoldDB" id="A0A378MN03"/>
<sequence length="132" mass="15444">MDLQDKQILDLLMENSRLTNKEIGERIHMTGQAVGNRIMRLMEEGTLEKFTIKVHYETKQFIYLYMDTNQFAALEAAVHAFPDIEEFYKVTGQACYMVVSHFAPAELNRFIEVISEWARYKVETVASDRSKR</sequence>
<organism evidence="5 6">
    <name type="scientific">Listeria grayi</name>
    <name type="common">Listeria murrayi</name>
    <dbReference type="NCBI Taxonomy" id="1641"/>
    <lineage>
        <taxon>Bacteria</taxon>
        <taxon>Bacillati</taxon>
        <taxon>Bacillota</taxon>
        <taxon>Bacilli</taxon>
        <taxon>Bacillales</taxon>
        <taxon>Listeriaceae</taxon>
        <taxon>Listeria</taxon>
    </lineage>
</organism>
<evidence type="ECO:0000256" key="3">
    <source>
        <dbReference type="ARBA" id="ARBA00023163"/>
    </source>
</evidence>
<dbReference type="Gene3D" id="3.30.70.920">
    <property type="match status" value="1"/>
</dbReference>
<protein>
    <submittedName>
        <fullName evidence="5">HTH-type transcriptional regulator lrpC</fullName>
    </submittedName>
</protein>
<dbReference type="Pfam" id="PF01037">
    <property type="entry name" value="AsnC_trans_reg"/>
    <property type="match status" value="1"/>
</dbReference>
<evidence type="ECO:0000313" key="5">
    <source>
        <dbReference type="EMBL" id="STY45105.1"/>
    </source>
</evidence>